<dbReference type="Proteomes" id="UP000006727">
    <property type="component" value="Chromosome 19"/>
</dbReference>
<protein>
    <submittedName>
        <fullName evidence="1 2">Uncharacterized protein</fullName>
    </submittedName>
</protein>
<organism evidence="1">
    <name type="scientific">Physcomitrium patens</name>
    <name type="common">Spreading-leaved earth moss</name>
    <name type="synonym">Physcomitrella patens</name>
    <dbReference type="NCBI Taxonomy" id="3218"/>
    <lineage>
        <taxon>Eukaryota</taxon>
        <taxon>Viridiplantae</taxon>
        <taxon>Streptophyta</taxon>
        <taxon>Embryophyta</taxon>
        <taxon>Bryophyta</taxon>
        <taxon>Bryophytina</taxon>
        <taxon>Bryopsida</taxon>
        <taxon>Funariidae</taxon>
        <taxon>Funariales</taxon>
        <taxon>Funariaceae</taxon>
        <taxon>Physcomitrium</taxon>
    </lineage>
</organism>
<gene>
    <name evidence="1" type="ORF">PHYPA_023680</name>
</gene>
<dbReference type="InParanoid" id="A0A2K1IX66"/>
<accession>A0A2K1IX66</accession>
<proteinExistence type="predicted"/>
<reference evidence="1 3" key="2">
    <citation type="journal article" date="2018" name="Plant J.">
        <title>The Physcomitrella patens chromosome-scale assembly reveals moss genome structure and evolution.</title>
        <authorList>
            <person name="Lang D."/>
            <person name="Ullrich K.K."/>
            <person name="Murat F."/>
            <person name="Fuchs J."/>
            <person name="Jenkins J."/>
            <person name="Haas F.B."/>
            <person name="Piednoel M."/>
            <person name="Gundlach H."/>
            <person name="Van Bel M."/>
            <person name="Meyberg R."/>
            <person name="Vives C."/>
            <person name="Morata J."/>
            <person name="Symeonidi A."/>
            <person name="Hiss M."/>
            <person name="Muchero W."/>
            <person name="Kamisugi Y."/>
            <person name="Saleh O."/>
            <person name="Blanc G."/>
            <person name="Decker E.L."/>
            <person name="van Gessel N."/>
            <person name="Grimwood J."/>
            <person name="Hayes R.D."/>
            <person name="Graham S.W."/>
            <person name="Gunter L.E."/>
            <person name="McDaniel S.F."/>
            <person name="Hoernstein S.N.W."/>
            <person name="Larsson A."/>
            <person name="Li F.W."/>
            <person name="Perroud P.F."/>
            <person name="Phillips J."/>
            <person name="Ranjan P."/>
            <person name="Rokshar D.S."/>
            <person name="Rothfels C.J."/>
            <person name="Schneider L."/>
            <person name="Shu S."/>
            <person name="Stevenson D.W."/>
            <person name="Thummler F."/>
            <person name="Tillich M."/>
            <person name="Villarreal Aguilar J.C."/>
            <person name="Widiez T."/>
            <person name="Wong G.K."/>
            <person name="Wymore A."/>
            <person name="Zhang Y."/>
            <person name="Zimmer A.D."/>
            <person name="Quatrano R.S."/>
            <person name="Mayer K.F.X."/>
            <person name="Goodstein D."/>
            <person name="Casacuberta J.M."/>
            <person name="Vandepoele K."/>
            <person name="Reski R."/>
            <person name="Cuming A.C."/>
            <person name="Tuskan G.A."/>
            <person name="Maumus F."/>
            <person name="Salse J."/>
            <person name="Schmutz J."/>
            <person name="Rensing S.A."/>
        </authorList>
    </citation>
    <scope>NUCLEOTIDE SEQUENCE [LARGE SCALE GENOMIC DNA]</scope>
    <source>
        <strain evidence="2 3">cv. Gransden 2004</strain>
    </source>
</reference>
<dbReference type="AlphaFoldDB" id="A0A2K1IX66"/>
<sequence>MVRDRFLERIRGISLLDWELMFQIWMKEKHQRSPTFNECGSTTHIISLHVKPDFET</sequence>
<name>A0A2K1IX66_PHYPA</name>
<dbReference type="EnsemblPlants" id="Pp3c19_4441V3.1">
    <property type="protein sequence ID" value="Pp3c19_4441V3.1"/>
    <property type="gene ID" value="Pp3c19_4441"/>
</dbReference>
<dbReference type="Gramene" id="Pp3c19_4441V3.1">
    <property type="protein sequence ID" value="Pp3c19_4441V3.1"/>
    <property type="gene ID" value="Pp3c19_4441"/>
</dbReference>
<reference evidence="1 3" key="1">
    <citation type="journal article" date="2008" name="Science">
        <title>The Physcomitrella genome reveals evolutionary insights into the conquest of land by plants.</title>
        <authorList>
            <person name="Rensing S."/>
            <person name="Lang D."/>
            <person name="Zimmer A."/>
            <person name="Terry A."/>
            <person name="Salamov A."/>
            <person name="Shapiro H."/>
            <person name="Nishiyama T."/>
            <person name="Perroud P.-F."/>
            <person name="Lindquist E."/>
            <person name="Kamisugi Y."/>
            <person name="Tanahashi T."/>
            <person name="Sakakibara K."/>
            <person name="Fujita T."/>
            <person name="Oishi K."/>
            <person name="Shin-I T."/>
            <person name="Kuroki Y."/>
            <person name="Toyoda A."/>
            <person name="Suzuki Y."/>
            <person name="Hashimoto A."/>
            <person name="Yamaguchi K."/>
            <person name="Sugano A."/>
            <person name="Kohara Y."/>
            <person name="Fujiyama A."/>
            <person name="Anterola A."/>
            <person name="Aoki S."/>
            <person name="Ashton N."/>
            <person name="Barbazuk W.B."/>
            <person name="Barker E."/>
            <person name="Bennetzen J."/>
            <person name="Bezanilla M."/>
            <person name="Blankenship R."/>
            <person name="Cho S.H."/>
            <person name="Dutcher S."/>
            <person name="Estelle M."/>
            <person name="Fawcett J.A."/>
            <person name="Gundlach H."/>
            <person name="Hanada K."/>
            <person name="Heyl A."/>
            <person name="Hicks K.A."/>
            <person name="Hugh J."/>
            <person name="Lohr M."/>
            <person name="Mayer K."/>
            <person name="Melkozernov A."/>
            <person name="Murata T."/>
            <person name="Nelson D."/>
            <person name="Pils B."/>
            <person name="Prigge M."/>
            <person name="Reiss B."/>
            <person name="Renner T."/>
            <person name="Rombauts S."/>
            <person name="Rushton P."/>
            <person name="Sanderfoot A."/>
            <person name="Schween G."/>
            <person name="Shiu S.-H."/>
            <person name="Stueber K."/>
            <person name="Theodoulou F.L."/>
            <person name="Tu H."/>
            <person name="Van de Peer Y."/>
            <person name="Verrier P.J."/>
            <person name="Waters E."/>
            <person name="Wood A."/>
            <person name="Yang L."/>
            <person name="Cove D."/>
            <person name="Cuming A."/>
            <person name="Hasebe M."/>
            <person name="Lucas S."/>
            <person name="Mishler D.B."/>
            <person name="Reski R."/>
            <person name="Grigoriev I."/>
            <person name="Quatrano R.S."/>
            <person name="Boore J.L."/>
        </authorList>
    </citation>
    <scope>NUCLEOTIDE SEQUENCE [LARGE SCALE GENOMIC DNA]</scope>
    <source>
        <strain evidence="2 3">cv. Gransden 2004</strain>
    </source>
</reference>
<evidence type="ECO:0000313" key="3">
    <source>
        <dbReference type="Proteomes" id="UP000006727"/>
    </source>
</evidence>
<evidence type="ECO:0000313" key="2">
    <source>
        <dbReference type="EnsemblPlants" id="Pp3c19_4441V3.1"/>
    </source>
</evidence>
<dbReference type="EMBL" id="ABEU02000019">
    <property type="protein sequence ID" value="PNR33864.1"/>
    <property type="molecule type" value="Genomic_DNA"/>
</dbReference>
<evidence type="ECO:0000313" key="1">
    <source>
        <dbReference type="EMBL" id="PNR33864.1"/>
    </source>
</evidence>
<reference evidence="2" key="3">
    <citation type="submission" date="2020-12" db="UniProtKB">
        <authorList>
            <consortium name="EnsemblPlants"/>
        </authorList>
    </citation>
    <scope>IDENTIFICATION</scope>
</reference>
<keyword evidence="3" id="KW-1185">Reference proteome</keyword>